<keyword evidence="1" id="KW-0378">Hydrolase</keyword>
<dbReference type="KEGG" id="tru:101062275"/>
<dbReference type="InterPro" id="IPR022894">
    <property type="entry name" value="Oligoribonuclease"/>
</dbReference>
<reference evidence="3" key="2">
    <citation type="submission" date="2025-08" db="UniProtKB">
        <authorList>
            <consortium name="Ensembl"/>
        </authorList>
    </citation>
    <scope>IDENTIFICATION</scope>
</reference>
<reference evidence="3" key="3">
    <citation type="submission" date="2025-09" db="UniProtKB">
        <authorList>
            <consortium name="Ensembl"/>
        </authorList>
    </citation>
    <scope>IDENTIFICATION</scope>
</reference>
<dbReference type="RefSeq" id="XP_011615140.1">
    <property type="nucleotide sequence ID" value="XM_011616838.2"/>
</dbReference>
<feature type="compositionally biased region" description="Basic and acidic residues" evidence="2">
    <location>
        <begin position="678"/>
        <end position="707"/>
    </location>
</feature>
<feature type="compositionally biased region" description="Basic and acidic residues" evidence="2">
    <location>
        <begin position="242"/>
        <end position="254"/>
    </location>
</feature>
<keyword evidence="1" id="KW-0540">Nuclease</keyword>
<proteinExistence type="predicted"/>
<dbReference type="FunCoup" id="A0A3B5K2M8">
    <property type="interactions" value="1014"/>
</dbReference>
<sequence>MEEHADFSLGGKAVVTETNLRDEFYWKLVADFIGPQSGEGLELHKGTFKNRVLIQVGLLREENNFPWTAILDWLKKIFSRHQSANFRCLIERGIAATCSLENDARQSFLESNVNFNFVGPICDSIGVERKHLLELKDFSERAQSIEVTNGLILELTDFVDREKLAPVVIVTWLRNFNPEFCKNGNVQRAYQVLRGKIKRLKFYSRNFATRSHRRSAAMESLLQSPFELVKTKTPKLAKKRIKREDASNHEKASVTEEYDSSEMESGGSEDSGGNESEFDNELESGSREESWEAEGLTLLDIAMLSVQKLSSIYGPNSATCQQVSLDLLRNQYALTCKEHPDMAEFEQKLGSLAGEVPLASPVHFLNSNAGFLVDVHDTVEQQILNFEKEIILSKDEKLGRDKLPQFLNFVNLSESATSRYIHMACDILNPQTSGPYNYGKHWVAFCEEKKNPSKLALKASNRFSSYFEAAAALVHHYKELPLFFSDLLMLNTDANVLVESVAADAADSVIQSFLCVLAILYCKILGPYWQLLKSGAKYSLYSQYLLYLYQRFLDWSKDPSSLLEPEEASNVFLQYPLQEKSFQGVFEYCGQWHTNRELIRACLKRTVKRIAGVTDSHLKEFLPGGKLCEVPSPDLSSQLASCTFSVLMAQYPFGHAFPYEKKRCDKSSKHKNLSSDESVEHNSGHDSAEEFEKSSSTAQRDEYDFQSKKKIKKEKSGKDCREEREENVDRSYIMAVVSRYGGPCKTQQELDQMLLRLEGLTRAQKKEALRCEMVYHKMILNNMDPNLDCVFLNSTQMASKLKLALPRVRPSYSLVLEPRKTKTKRTNAAEAAMGGQDAGVRADVA</sequence>
<dbReference type="PANTHER" id="PTHR11046:SF15">
    <property type="entry name" value="RIBOFLAVIN TRANSPORTER 1 ISOFORM X1"/>
    <property type="match status" value="1"/>
</dbReference>
<name>A0A3B5K2M8_TAKRU</name>
<dbReference type="Proteomes" id="UP000005226">
    <property type="component" value="Chromosome 12"/>
</dbReference>
<organism evidence="3 4">
    <name type="scientific">Takifugu rubripes</name>
    <name type="common">Japanese pufferfish</name>
    <name type="synonym">Fugu rubripes</name>
    <dbReference type="NCBI Taxonomy" id="31033"/>
    <lineage>
        <taxon>Eukaryota</taxon>
        <taxon>Metazoa</taxon>
        <taxon>Chordata</taxon>
        <taxon>Craniata</taxon>
        <taxon>Vertebrata</taxon>
        <taxon>Euteleostomi</taxon>
        <taxon>Actinopterygii</taxon>
        <taxon>Neopterygii</taxon>
        <taxon>Teleostei</taxon>
        <taxon>Neoteleostei</taxon>
        <taxon>Acanthomorphata</taxon>
        <taxon>Eupercaria</taxon>
        <taxon>Tetraodontiformes</taxon>
        <taxon>Tetradontoidea</taxon>
        <taxon>Tetraodontidae</taxon>
        <taxon>Takifugu</taxon>
    </lineage>
</organism>
<feature type="compositionally biased region" description="Low complexity" evidence="2">
    <location>
        <begin position="263"/>
        <end position="275"/>
    </location>
</feature>
<dbReference type="AlphaFoldDB" id="A0A3B5K2M8"/>
<dbReference type="RefSeq" id="XP_003976015.1">
    <property type="nucleotide sequence ID" value="XM_003975966.3"/>
</dbReference>
<gene>
    <name evidence="3" type="primary">LOC101062275</name>
</gene>
<dbReference type="GeneID" id="101062275"/>
<feature type="region of interest" description="Disordered" evidence="2">
    <location>
        <begin position="668"/>
        <end position="724"/>
    </location>
</feature>
<dbReference type="OMA" id="QKFLDWS"/>
<accession>A0A3B5K2M8</accession>
<dbReference type="OrthoDB" id="8644426at2759"/>
<dbReference type="PANTHER" id="PTHR11046">
    <property type="entry name" value="OLIGORIBONUCLEASE, MITOCHONDRIAL"/>
    <property type="match status" value="1"/>
</dbReference>
<keyword evidence="4" id="KW-1185">Reference proteome</keyword>
<protein>
    <submittedName>
        <fullName evidence="3">Zgc:109744</fullName>
    </submittedName>
</protein>
<reference evidence="3 4" key="1">
    <citation type="journal article" date="2011" name="Genome Biol. Evol.">
        <title>Integration of the genetic map and genome assembly of fugu facilitates insights into distinct features of genome evolution in teleosts and mammals.</title>
        <authorList>
            <person name="Kai W."/>
            <person name="Kikuchi K."/>
            <person name="Tohari S."/>
            <person name="Chew A.K."/>
            <person name="Tay A."/>
            <person name="Fujiwara A."/>
            <person name="Hosoya S."/>
            <person name="Suetake H."/>
            <person name="Naruse K."/>
            <person name="Brenner S."/>
            <person name="Suzuki Y."/>
            <person name="Venkatesh B."/>
        </authorList>
    </citation>
    <scope>NUCLEOTIDE SEQUENCE [LARGE SCALE GENOMIC DNA]</scope>
</reference>
<dbReference type="InParanoid" id="A0A3B5K2M8"/>
<evidence type="ECO:0000313" key="4">
    <source>
        <dbReference type="Proteomes" id="UP000005226"/>
    </source>
</evidence>
<feature type="region of interest" description="Disordered" evidence="2">
    <location>
        <begin position="820"/>
        <end position="845"/>
    </location>
</feature>
<evidence type="ECO:0000256" key="1">
    <source>
        <dbReference type="ARBA" id="ARBA00022722"/>
    </source>
</evidence>
<evidence type="ECO:0000313" key="3">
    <source>
        <dbReference type="Ensembl" id="ENSTRUP00000049646.1"/>
    </source>
</evidence>
<dbReference type="GO" id="GO:0000175">
    <property type="term" value="F:3'-5'-RNA exonuclease activity"/>
    <property type="evidence" value="ECO:0007669"/>
    <property type="project" value="InterPro"/>
</dbReference>
<feature type="compositionally biased region" description="Basic and acidic residues" evidence="2">
    <location>
        <begin position="714"/>
        <end position="724"/>
    </location>
</feature>
<dbReference type="Ensembl" id="ENSTRUT00000055793.2">
    <property type="protein sequence ID" value="ENSTRUP00000049646.1"/>
    <property type="gene ID" value="ENSTRUG00000021967.2"/>
</dbReference>
<evidence type="ECO:0000256" key="2">
    <source>
        <dbReference type="SAM" id="MobiDB-lite"/>
    </source>
</evidence>
<dbReference type="RefSeq" id="XP_011615139.1">
    <property type="nucleotide sequence ID" value="XM_011616837.2"/>
</dbReference>
<feature type="region of interest" description="Disordered" evidence="2">
    <location>
        <begin position="237"/>
        <end position="286"/>
    </location>
</feature>
<dbReference type="GeneTree" id="ENSGT00400000024940"/>